<proteinExistence type="inferred from homology"/>
<dbReference type="OMA" id="MTMSAKK"/>
<gene>
    <name evidence="5" type="ORF">FVEG_14027</name>
</gene>
<feature type="domain" description="Aromatic amino acid beta-eliminating lyase/threonine aldolase" evidence="4">
    <location>
        <begin position="48"/>
        <end position="490"/>
    </location>
</feature>
<dbReference type="InterPro" id="IPR015424">
    <property type="entry name" value="PyrdxlP-dep_Trfase"/>
</dbReference>
<evidence type="ECO:0000313" key="5">
    <source>
        <dbReference type="EMBL" id="KYG13790.1"/>
    </source>
</evidence>
<dbReference type="EMBL" id="DS486010">
    <property type="protein sequence ID" value="KYG13790.1"/>
    <property type="molecule type" value="Genomic_DNA"/>
</dbReference>
<comment type="cofactor">
    <cofactor evidence="1">
        <name>pyridoxal 5'-phosphate</name>
        <dbReference type="ChEBI" id="CHEBI:597326"/>
    </cofactor>
</comment>
<dbReference type="Gene3D" id="3.90.1150.10">
    <property type="entry name" value="Aspartate Aminotransferase, domain 1"/>
    <property type="match status" value="2"/>
</dbReference>
<accession>A0A139YBV7</accession>
<comment type="similarity">
    <text evidence="2">Belongs to the beta-eliminating lyase family.</text>
</comment>
<evidence type="ECO:0000256" key="2">
    <source>
        <dbReference type="ARBA" id="ARBA00009721"/>
    </source>
</evidence>
<dbReference type="AlphaFoldDB" id="A0A139YBV7"/>
<dbReference type="InterPro" id="IPR015421">
    <property type="entry name" value="PyrdxlP-dep_Trfase_major"/>
</dbReference>
<dbReference type="PANTHER" id="PTHR32325:SF4">
    <property type="entry name" value="TRYPTOPHANASE"/>
    <property type="match status" value="1"/>
</dbReference>
<reference evidence="6" key="1">
    <citation type="journal article" date="2007" name="Science">
        <title>The Fusarium graminearum genome reveals a link between localized polymorphism and pathogen specialization.</title>
        <authorList>
            <person name="Cuomo C.A."/>
            <person name="Gueldener U."/>
            <person name="Xu J.-R."/>
            <person name="Trail F."/>
            <person name="Turgeon B.G."/>
            <person name="Di Pietro A."/>
            <person name="Walton J.D."/>
            <person name="Ma L.-J."/>
            <person name="Baker S.E."/>
            <person name="Rep M."/>
            <person name="Adam G."/>
            <person name="Antoniw J."/>
            <person name="Baldwin T."/>
            <person name="Calvo S.E."/>
            <person name="Chang Y.-L."/>
            <person name="DeCaprio D."/>
            <person name="Gale L.R."/>
            <person name="Gnerre S."/>
            <person name="Goswami R.S."/>
            <person name="Hammond-Kosack K."/>
            <person name="Harris L.J."/>
            <person name="Hilburn K."/>
            <person name="Kennell J.C."/>
            <person name="Kroken S."/>
            <person name="Magnuson J.K."/>
            <person name="Mannhaupt G."/>
            <person name="Mauceli E.W."/>
            <person name="Mewes H.-W."/>
            <person name="Mitterbauer R."/>
            <person name="Muehlbauer G."/>
            <person name="Muensterkoetter M."/>
            <person name="Nelson D."/>
            <person name="O'Donnell K."/>
            <person name="Ouellet T."/>
            <person name="Qi W."/>
            <person name="Quesneville H."/>
            <person name="Roncero M.I.G."/>
            <person name="Seong K.-Y."/>
            <person name="Tetko I.V."/>
            <person name="Urban M."/>
            <person name="Waalwijk C."/>
            <person name="Ward T.J."/>
            <person name="Yao J."/>
            <person name="Birren B.W."/>
            <person name="Kistler H.C."/>
        </authorList>
    </citation>
    <scope>NUCLEOTIDE SEQUENCE [LARGE SCALE GENOMIC DNA]</scope>
    <source>
        <strain evidence="6">M3125 / FGSC 7600</strain>
    </source>
</reference>
<dbReference type="GO" id="GO:0016829">
    <property type="term" value="F:lyase activity"/>
    <property type="evidence" value="ECO:0007669"/>
    <property type="project" value="InterPro"/>
</dbReference>
<dbReference type="GO" id="GO:0006520">
    <property type="term" value="P:amino acid metabolic process"/>
    <property type="evidence" value="ECO:0007669"/>
    <property type="project" value="InterPro"/>
</dbReference>
<dbReference type="STRING" id="334819.A0A139YBV7"/>
<dbReference type="InterPro" id="IPR015422">
    <property type="entry name" value="PyrdxlP-dep_Trfase_small"/>
</dbReference>
<evidence type="ECO:0000259" key="4">
    <source>
        <dbReference type="Pfam" id="PF01212"/>
    </source>
</evidence>
<evidence type="ECO:0000256" key="3">
    <source>
        <dbReference type="ARBA" id="ARBA00022898"/>
    </source>
</evidence>
<dbReference type="SUPFAM" id="SSF53383">
    <property type="entry name" value="PLP-dependent transferases"/>
    <property type="match status" value="1"/>
</dbReference>
<organism evidence="5 6">
    <name type="scientific">Gibberella moniliformis (strain M3125 / FGSC 7600)</name>
    <name type="common">Maize ear and stalk rot fungus</name>
    <name type="synonym">Fusarium verticillioides</name>
    <dbReference type="NCBI Taxonomy" id="334819"/>
    <lineage>
        <taxon>Eukaryota</taxon>
        <taxon>Fungi</taxon>
        <taxon>Dikarya</taxon>
        <taxon>Ascomycota</taxon>
        <taxon>Pezizomycotina</taxon>
        <taxon>Sordariomycetes</taxon>
        <taxon>Hypocreomycetidae</taxon>
        <taxon>Hypocreales</taxon>
        <taxon>Nectriaceae</taxon>
        <taxon>Fusarium</taxon>
        <taxon>Fusarium fujikuroi species complex</taxon>
    </lineage>
</organism>
<protein>
    <recommendedName>
        <fullName evidence="4">Aromatic amino acid beta-eliminating lyase/threonine aldolase domain-containing protein</fullName>
    </recommendedName>
</protein>
<evidence type="ECO:0000313" key="6">
    <source>
        <dbReference type="Proteomes" id="UP000009096"/>
    </source>
</evidence>
<dbReference type="OrthoDB" id="19261at2759"/>
<keyword evidence="6" id="KW-1185">Reference proteome</keyword>
<dbReference type="InterPro" id="IPR001597">
    <property type="entry name" value="ArAA_b-elim_lyase/Thr_aldolase"/>
</dbReference>
<dbReference type="GeneID" id="30071319"/>
<dbReference type="NCBIfam" id="NF009709">
    <property type="entry name" value="PRK13238.1"/>
    <property type="match status" value="1"/>
</dbReference>
<keyword evidence="3" id="KW-0663">Pyridoxal phosphate</keyword>
<dbReference type="Gene3D" id="3.40.640.10">
    <property type="entry name" value="Type I PLP-dependent aspartate aminotransferase-like (Major domain)"/>
    <property type="match status" value="1"/>
</dbReference>
<dbReference type="RefSeq" id="XP_018762474.1">
    <property type="nucleotide sequence ID" value="XM_018903361.1"/>
</dbReference>
<reference evidence="5 6" key="2">
    <citation type="journal article" date="2010" name="Nature">
        <title>Comparative genomics reveals mobile pathogenicity chromosomes in Fusarium.</title>
        <authorList>
            <person name="Ma L.J."/>
            <person name="van der Does H.C."/>
            <person name="Borkovich K.A."/>
            <person name="Coleman J.J."/>
            <person name="Daboussi M.J."/>
            <person name="Di Pietro A."/>
            <person name="Dufresne M."/>
            <person name="Freitag M."/>
            <person name="Grabherr M."/>
            <person name="Henrissat B."/>
            <person name="Houterman P.M."/>
            <person name="Kang S."/>
            <person name="Shim W.B."/>
            <person name="Woloshuk C."/>
            <person name="Xie X."/>
            <person name="Xu J.R."/>
            <person name="Antoniw J."/>
            <person name="Baker S.E."/>
            <person name="Bluhm B.H."/>
            <person name="Breakspear A."/>
            <person name="Brown D.W."/>
            <person name="Butchko R.A."/>
            <person name="Chapman S."/>
            <person name="Coulson R."/>
            <person name="Coutinho P.M."/>
            <person name="Danchin E.G."/>
            <person name="Diener A."/>
            <person name="Gale L.R."/>
            <person name="Gardiner D.M."/>
            <person name="Goff S."/>
            <person name="Hammond-Kosack K.E."/>
            <person name="Hilburn K."/>
            <person name="Hua-Van A."/>
            <person name="Jonkers W."/>
            <person name="Kazan K."/>
            <person name="Kodira C.D."/>
            <person name="Koehrsen M."/>
            <person name="Kumar L."/>
            <person name="Lee Y.H."/>
            <person name="Li L."/>
            <person name="Manners J.M."/>
            <person name="Miranda-Saavedra D."/>
            <person name="Mukherjee M."/>
            <person name="Park G."/>
            <person name="Park J."/>
            <person name="Park S.Y."/>
            <person name="Proctor R.H."/>
            <person name="Regev A."/>
            <person name="Ruiz-Roldan M.C."/>
            <person name="Sain D."/>
            <person name="Sakthikumar S."/>
            <person name="Sykes S."/>
            <person name="Schwartz D.C."/>
            <person name="Turgeon B.G."/>
            <person name="Wapinski I."/>
            <person name="Yoder O."/>
            <person name="Young S."/>
            <person name="Zeng Q."/>
            <person name="Zhou S."/>
            <person name="Galagan J."/>
            <person name="Cuomo C.A."/>
            <person name="Kistler H.C."/>
            <person name="Rep M."/>
        </authorList>
    </citation>
    <scope>NUCLEOTIDE SEQUENCE [LARGE SCALE GENOMIC DNA]</scope>
    <source>
        <strain evidence="6">M3125 / FGSC 7600</strain>
    </source>
</reference>
<name>A0A139YBV7_GIBM7</name>
<evidence type="ECO:0000256" key="1">
    <source>
        <dbReference type="ARBA" id="ARBA00001933"/>
    </source>
</evidence>
<dbReference type="eggNOG" id="ENOG502QU0C">
    <property type="taxonomic scope" value="Eukaryota"/>
</dbReference>
<dbReference type="KEGG" id="fvr:FVEG_14027"/>
<dbReference type="PANTHER" id="PTHR32325">
    <property type="entry name" value="BETA-ELIMINATING LYASE-LIKE PROTEIN-RELATED"/>
    <property type="match status" value="1"/>
</dbReference>
<sequence length="533" mass="59399">MSQITSIPSFTAGALRHTHIASKEVRERVLKMVQYNVFSFPAALVVADFLSDSGTAAMTSGQWSAIMQGDESYGRNDGYYYFLEALRDIFERGDNRLNTYREYLLDFNVDTYLERFLKYQEGGFVNGGSAQLTRPNTFIVPQGRCAESLLFHATAAGFDRGTAHPPAIISNGFFDTTSANAKAAGFSLHPFSQEGCMEARHVPEWRSENSFKGNMNTSAAEQFLSTQKQRGNVALIVLTVTNNTAAGQPVSMENIKEVSRLSQTYGVPLILDACRFAENAMFIKLFEKNYSQTSINEIVREMFSYADGFTISLKKDGLANIGGVLCLRDGGMLTTKYPDMGVKIREEQITRYGNDSYGGMSGRDLMAATVGLYEGTNENYLMSRLDQVKRFAEKLSEADLPVILPPGGSAIFLDMDAFFQDCTRHYKDFPGVGFTLELLSTYGIRSFELGPFALEWDRSEHQDSRENATPNLVRFAVPRNALTDQHLDYTVSAIKELKERRHTIGGARITHGKNLSLRHFQSALEPIPVDSMT</sequence>
<dbReference type="Pfam" id="PF01212">
    <property type="entry name" value="Beta_elim_lyase"/>
    <property type="match status" value="1"/>
</dbReference>
<dbReference type="VEuPathDB" id="FungiDB:FVEG_14027"/>
<dbReference type="Proteomes" id="UP000009096">
    <property type="component" value="Unassembled WGS sequence"/>
</dbReference>